<dbReference type="RefSeq" id="WP_003461864.1">
    <property type="nucleotide sequence ID" value="NZ_ABDW01000003.1"/>
</dbReference>
<gene>
    <name evidence="1" type="ORF">AC3_2561</name>
</gene>
<evidence type="ECO:0000313" key="1">
    <source>
        <dbReference type="EMBL" id="EDT16320.1"/>
    </source>
</evidence>
<evidence type="ECO:0000313" key="2">
    <source>
        <dbReference type="Proteomes" id="UP000005337"/>
    </source>
</evidence>
<dbReference type="EMBL" id="ABDW01000003">
    <property type="protein sequence ID" value="EDT16320.1"/>
    <property type="molecule type" value="Genomic_DNA"/>
</dbReference>
<dbReference type="AlphaFoldDB" id="B1BPQ2"/>
<sequence>MEQYEHLQREKNIKKEFNRLKKIYKQFTPDKLPAIEELIRNAAFMKVMLEEFRETLIKHGTTELFKQGKQEITIERLESKQYLPYIQRYTVVMKELIGLLPPSEAKKQEDELTKFVNRKKERKKQ</sequence>
<reference evidence="1 2" key="1">
    <citation type="submission" date="2007-07" db="EMBL/GenBank/DDBJ databases">
        <title>Annotation of Clostridium perfringens E str. JGS1987.</title>
        <authorList>
            <person name="Paulsen I."/>
            <person name="Sebastian Y."/>
        </authorList>
    </citation>
    <scope>NUCLEOTIDE SEQUENCE [LARGE SCALE GENOMIC DNA]</scope>
    <source>
        <strain evidence="2">E str. JGS1987</strain>
    </source>
</reference>
<comment type="caution">
    <text evidence="1">The sequence shown here is derived from an EMBL/GenBank/DDBJ whole genome shotgun (WGS) entry which is preliminary data.</text>
</comment>
<organism evidence="1 2">
    <name type="scientific">Clostridium perfringens E str. JGS1987</name>
    <dbReference type="NCBI Taxonomy" id="451755"/>
    <lineage>
        <taxon>Bacteria</taxon>
        <taxon>Bacillati</taxon>
        <taxon>Bacillota</taxon>
        <taxon>Clostridia</taxon>
        <taxon>Eubacteriales</taxon>
        <taxon>Clostridiaceae</taxon>
        <taxon>Clostridium</taxon>
    </lineage>
</organism>
<protein>
    <submittedName>
        <fullName evidence="1">Uncharacterized protein</fullName>
    </submittedName>
</protein>
<dbReference type="Proteomes" id="UP000005337">
    <property type="component" value="Unassembled WGS sequence"/>
</dbReference>
<accession>B1BPQ2</accession>
<name>B1BPQ2_CLOPF</name>
<proteinExistence type="predicted"/>